<dbReference type="AlphaFoldDB" id="A0A0G0C0V7"/>
<reference evidence="7 8" key="1">
    <citation type="journal article" date="2015" name="Nature">
        <title>rRNA introns, odd ribosomes, and small enigmatic genomes across a large radiation of phyla.</title>
        <authorList>
            <person name="Brown C.T."/>
            <person name="Hug L.A."/>
            <person name="Thomas B.C."/>
            <person name="Sharon I."/>
            <person name="Castelle C.J."/>
            <person name="Singh A."/>
            <person name="Wilkins M.J."/>
            <person name="Williams K.H."/>
            <person name="Banfield J.F."/>
        </authorList>
    </citation>
    <scope>NUCLEOTIDE SEQUENCE [LARGE SCALE GENOMIC DNA]</scope>
</reference>
<keyword evidence="5" id="KW-0456">Lyase</keyword>
<dbReference type="GO" id="GO:0004332">
    <property type="term" value="F:fructose-bisphosphate aldolase activity"/>
    <property type="evidence" value="ECO:0007669"/>
    <property type="project" value="UniProtKB-EC"/>
</dbReference>
<gene>
    <name evidence="7" type="ORF">UR35_C0006G0050</name>
</gene>
<dbReference type="GO" id="GO:0006096">
    <property type="term" value="P:glycolytic process"/>
    <property type="evidence" value="ECO:0007669"/>
    <property type="project" value="UniProtKB-UniPathway"/>
</dbReference>
<evidence type="ECO:0000256" key="2">
    <source>
        <dbReference type="ARBA" id="ARBA00010387"/>
    </source>
</evidence>
<dbReference type="EMBL" id="LBOW01000006">
    <property type="protein sequence ID" value="KKP44815.1"/>
    <property type="molecule type" value="Genomic_DNA"/>
</dbReference>
<dbReference type="PATRIC" id="fig|1618566.3.peg.626"/>
<sequence length="322" mass="36145">MINPTVQQLLAPYKGILAADESTKTIEKRLMAYGLQSTEEIKQAYRKMLFTTPDIEKYINGIILYKDSLNFIPLLNQKGIIAGIKVDEGLESFNDFEEQVTKGLDGLSERLDEYKNLGARFTKWRAVIKISDLYPSDAFLEENLSRMAKYAKLVQEKEMTPIVEPEILLDGNHTTTRCENITTKTLKKLFELLNREGVDLSNLLLKTSMVLPGKDSGVTVMPLEVSNTTLRTLKNSIPSNLPGIVFLSGGQTPDQAINNLNEIVKLNLNKSFGPWDISFSYSRALQNDALATWIGKEENTADAQDIFGKRLQMVSKARMGEL</sequence>
<accession>A0A0G0C0V7</accession>
<protein>
    <recommendedName>
        <fullName evidence="3">fructose-bisphosphate aldolase</fullName>
        <ecNumber evidence="3">4.1.2.13</ecNumber>
    </recommendedName>
    <alternativeName>
        <fullName evidence="6">Fructose-bisphosphate aldolase class I</fullName>
    </alternativeName>
</protein>
<dbReference type="STRING" id="1618566.UR35_C0006G0050"/>
<comment type="similarity">
    <text evidence="2">Belongs to the class I fructose-bisphosphate aldolase family.</text>
</comment>
<comment type="caution">
    <text evidence="7">The sequence shown here is derived from an EMBL/GenBank/DDBJ whole genome shotgun (WGS) entry which is preliminary data.</text>
</comment>
<dbReference type="InterPro" id="IPR000741">
    <property type="entry name" value="FBA_I"/>
</dbReference>
<evidence type="ECO:0000256" key="1">
    <source>
        <dbReference type="ARBA" id="ARBA00004714"/>
    </source>
</evidence>
<organism evidence="7 8">
    <name type="scientific">Candidatus Woesebacteria bacterium GW2011_GWB1_33_22</name>
    <dbReference type="NCBI Taxonomy" id="1618566"/>
    <lineage>
        <taxon>Bacteria</taxon>
        <taxon>Candidatus Woeseibacteriota</taxon>
    </lineage>
</organism>
<name>A0A0G0C0V7_9BACT</name>
<dbReference type="EC" id="4.1.2.13" evidence="3"/>
<evidence type="ECO:0000256" key="6">
    <source>
        <dbReference type="ARBA" id="ARBA00029799"/>
    </source>
</evidence>
<evidence type="ECO:0000313" key="8">
    <source>
        <dbReference type="Proteomes" id="UP000034778"/>
    </source>
</evidence>
<dbReference type="Gene3D" id="3.20.20.70">
    <property type="entry name" value="Aldolase class I"/>
    <property type="match status" value="1"/>
</dbReference>
<proteinExistence type="inferred from homology"/>
<keyword evidence="4" id="KW-0324">Glycolysis</keyword>
<evidence type="ECO:0000256" key="4">
    <source>
        <dbReference type="ARBA" id="ARBA00023152"/>
    </source>
</evidence>
<dbReference type="Pfam" id="PF00274">
    <property type="entry name" value="Glycolytic"/>
    <property type="match status" value="1"/>
</dbReference>
<dbReference type="PANTHER" id="PTHR11627">
    <property type="entry name" value="FRUCTOSE-BISPHOSPHATE ALDOLASE"/>
    <property type="match status" value="1"/>
</dbReference>
<dbReference type="UniPathway" id="UPA00109">
    <property type="reaction ID" value="UER00183"/>
</dbReference>
<dbReference type="InterPro" id="IPR013785">
    <property type="entry name" value="Aldolase_TIM"/>
</dbReference>
<dbReference type="NCBIfam" id="NF033379">
    <property type="entry name" value="FrucBisAld_I"/>
    <property type="match status" value="1"/>
</dbReference>
<dbReference type="Proteomes" id="UP000034778">
    <property type="component" value="Unassembled WGS sequence"/>
</dbReference>
<evidence type="ECO:0000256" key="3">
    <source>
        <dbReference type="ARBA" id="ARBA00013068"/>
    </source>
</evidence>
<evidence type="ECO:0000256" key="5">
    <source>
        <dbReference type="ARBA" id="ARBA00023239"/>
    </source>
</evidence>
<comment type="pathway">
    <text evidence="1">Carbohydrate degradation; glycolysis; D-glyceraldehyde 3-phosphate and glycerone phosphate from D-glucose: step 4/4.</text>
</comment>
<evidence type="ECO:0000313" key="7">
    <source>
        <dbReference type="EMBL" id="KKP44815.1"/>
    </source>
</evidence>
<dbReference type="SUPFAM" id="SSF51569">
    <property type="entry name" value="Aldolase"/>
    <property type="match status" value="1"/>
</dbReference>